<evidence type="ECO:0000256" key="1">
    <source>
        <dbReference type="SAM" id="Coils"/>
    </source>
</evidence>
<evidence type="ECO:0000256" key="2">
    <source>
        <dbReference type="SAM" id="MobiDB-lite"/>
    </source>
</evidence>
<organism evidence="3 4">
    <name type="scientific">Hohenbuehelia grisea</name>
    <dbReference type="NCBI Taxonomy" id="104357"/>
    <lineage>
        <taxon>Eukaryota</taxon>
        <taxon>Fungi</taxon>
        <taxon>Dikarya</taxon>
        <taxon>Basidiomycota</taxon>
        <taxon>Agaricomycotina</taxon>
        <taxon>Agaricomycetes</taxon>
        <taxon>Agaricomycetidae</taxon>
        <taxon>Agaricales</taxon>
        <taxon>Pleurotineae</taxon>
        <taxon>Pleurotaceae</taxon>
        <taxon>Hohenbuehelia</taxon>
    </lineage>
</organism>
<feature type="region of interest" description="Disordered" evidence="2">
    <location>
        <begin position="1"/>
        <end position="45"/>
    </location>
</feature>
<accession>A0ABR3JGN6</accession>
<evidence type="ECO:0000313" key="4">
    <source>
        <dbReference type="Proteomes" id="UP001556367"/>
    </source>
</evidence>
<keyword evidence="4" id="KW-1185">Reference proteome</keyword>
<keyword evidence="1" id="KW-0175">Coiled coil</keyword>
<feature type="coiled-coil region" evidence="1">
    <location>
        <begin position="125"/>
        <end position="159"/>
    </location>
</feature>
<name>A0ABR3JGN6_9AGAR</name>
<dbReference type="EMBL" id="JASNQZ010000007">
    <property type="protein sequence ID" value="KAL0954310.1"/>
    <property type="molecule type" value="Genomic_DNA"/>
</dbReference>
<reference evidence="4" key="1">
    <citation type="submission" date="2024-06" db="EMBL/GenBank/DDBJ databases">
        <title>Multi-omics analyses provide insights into the biosynthesis of the anticancer antibiotic pleurotin in Hohenbuehelia grisea.</title>
        <authorList>
            <person name="Weaver J.A."/>
            <person name="Alberti F."/>
        </authorList>
    </citation>
    <scope>NUCLEOTIDE SEQUENCE [LARGE SCALE GENOMIC DNA]</scope>
    <source>
        <strain evidence="4">T-177</strain>
    </source>
</reference>
<gene>
    <name evidence="3" type="ORF">HGRIS_003309</name>
</gene>
<comment type="caution">
    <text evidence="3">The sequence shown here is derived from an EMBL/GenBank/DDBJ whole genome shotgun (WGS) entry which is preliminary data.</text>
</comment>
<proteinExistence type="predicted"/>
<protein>
    <submittedName>
        <fullName evidence="3">Uncharacterized protein</fullName>
    </submittedName>
</protein>
<feature type="compositionally biased region" description="Polar residues" evidence="2">
    <location>
        <begin position="28"/>
        <end position="40"/>
    </location>
</feature>
<dbReference type="Proteomes" id="UP001556367">
    <property type="component" value="Unassembled WGS sequence"/>
</dbReference>
<evidence type="ECO:0000313" key="3">
    <source>
        <dbReference type="EMBL" id="KAL0954310.1"/>
    </source>
</evidence>
<sequence>MDAQMASPPLGAQETASTPPPSALSPSITMDNPESESSVAPSLEEKEKFWRDRVKKIAKAIRIQHEIEGVDRDQVTMRRTLVSSPSMAGPPGDRMRAKLRKMEKYCHERKEAVEMQVSELATSGIPLGERALQDLEKQLTDLRNDAKDLQGSLDEIRGMLQGLDDDAHVPRSDSKPAFKPGARAIGSAGVMARAARPNKRRRLSYTGEPDLSDIASANELNKRVDAIEDGVKTFMSDISSHGDELGAELAERALNGLGRRFVETEKAICELVSEVERLMVAKDAQTHQDIPVLRDGFAREHATANELQISVLQSLASQAGLSLKIRILEQRLQALSSLPDPQQIILPAPDLPSSLRDGVHQIVQSAVAKHKASLDVRLQQHADTFYEVVRPSLGKTAATMENIEQRVGIRSNGTQ</sequence>